<feature type="region of interest" description="Disordered" evidence="1">
    <location>
        <begin position="55"/>
        <end position="75"/>
    </location>
</feature>
<evidence type="ECO:0000313" key="3">
    <source>
        <dbReference type="Proteomes" id="UP001515480"/>
    </source>
</evidence>
<proteinExistence type="predicted"/>
<comment type="caution">
    <text evidence="2">The sequence shown here is derived from an EMBL/GenBank/DDBJ whole genome shotgun (WGS) entry which is preliminary data.</text>
</comment>
<protein>
    <submittedName>
        <fullName evidence="2">Uncharacterized protein</fullName>
    </submittedName>
</protein>
<organism evidence="2 3">
    <name type="scientific">Prymnesium parvum</name>
    <name type="common">Toxic golden alga</name>
    <dbReference type="NCBI Taxonomy" id="97485"/>
    <lineage>
        <taxon>Eukaryota</taxon>
        <taxon>Haptista</taxon>
        <taxon>Haptophyta</taxon>
        <taxon>Prymnesiophyceae</taxon>
        <taxon>Prymnesiales</taxon>
        <taxon>Prymnesiaceae</taxon>
        <taxon>Prymnesium</taxon>
    </lineage>
</organism>
<evidence type="ECO:0000256" key="1">
    <source>
        <dbReference type="SAM" id="MobiDB-lite"/>
    </source>
</evidence>
<feature type="region of interest" description="Disordered" evidence="1">
    <location>
        <begin position="217"/>
        <end position="251"/>
    </location>
</feature>
<name>A0AB34JBF6_PRYPA</name>
<reference evidence="2 3" key="1">
    <citation type="journal article" date="2024" name="Science">
        <title>Giant polyketide synthase enzymes in the biosynthesis of giant marine polyether toxins.</title>
        <authorList>
            <person name="Fallon T.R."/>
            <person name="Shende V.V."/>
            <person name="Wierzbicki I.H."/>
            <person name="Pendleton A.L."/>
            <person name="Watervoot N.F."/>
            <person name="Auber R.P."/>
            <person name="Gonzalez D.J."/>
            <person name="Wisecaver J.H."/>
            <person name="Moore B.S."/>
        </authorList>
    </citation>
    <scope>NUCLEOTIDE SEQUENCE [LARGE SCALE GENOMIC DNA]</scope>
    <source>
        <strain evidence="2 3">12B1</strain>
    </source>
</reference>
<evidence type="ECO:0000313" key="2">
    <source>
        <dbReference type="EMBL" id="KAL1518891.1"/>
    </source>
</evidence>
<dbReference type="PROSITE" id="PS50096">
    <property type="entry name" value="IQ"/>
    <property type="match status" value="1"/>
</dbReference>
<dbReference type="AlphaFoldDB" id="A0AB34JBF6"/>
<keyword evidence="3" id="KW-1185">Reference proteome</keyword>
<dbReference type="EMBL" id="JBGBPQ010000010">
    <property type="protein sequence ID" value="KAL1518891.1"/>
    <property type="molecule type" value="Genomic_DNA"/>
</dbReference>
<feature type="region of interest" description="Disordered" evidence="1">
    <location>
        <begin position="115"/>
        <end position="148"/>
    </location>
</feature>
<gene>
    <name evidence="2" type="ORF">AB1Y20_003166</name>
</gene>
<dbReference type="Proteomes" id="UP001515480">
    <property type="component" value="Unassembled WGS sequence"/>
</dbReference>
<accession>A0AB34JBF6</accession>
<sequence>MPLQPAFSPHAKIARSAELDRACVHLQRIWRGVRARRAFSELFYQAVYNEVHGNVLCPPPSSPGSAPSTPRPRMRSICTTSLEEALEEAGRGRFDEHAQLHSPLSEHRRSASLNSLPQLGRCNQPPSPSATMSGQRMPHSPSCGQSPRMPANEIPDPEVNEEVVANMMLPELHELVNVLTRIIVTRNKELVSLLERRDELEHERDFRGKMVEQLVTQVDKSRSVRKPSGAKTAKPSFGKGKSMLVAKGAGR</sequence>